<evidence type="ECO:0000313" key="3">
    <source>
        <dbReference type="Proteomes" id="UP000314986"/>
    </source>
</evidence>
<reference evidence="2" key="5">
    <citation type="submission" date="2025-09" db="UniProtKB">
        <authorList>
            <consortium name="Ensembl"/>
        </authorList>
    </citation>
    <scope>IDENTIFICATION</scope>
</reference>
<dbReference type="Ensembl" id="ENSCMIT00000035959.1">
    <property type="protein sequence ID" value="ENSCMIP00000035432.1"/>
    <property type="gene ID" value="ENSCMIG00000014992.1"/>
</dbReference>
<dbReference type="GO" id="GO:0005975">
    <property type="term" value="P:carbohydrate metabolic process"/>
    <property type="evidence" value="ECO:0007669"/>
    <property type="project" value="InterPro"/>
</dbReference>
<name>A0A4W3J0M2_CALMI</name>
<reference evidence="3" key="1">
    <citation type="journal article" date="2006" name="Science">
        <title>Ancient noncoding elements conserved in the human genome.</title>
        <authorList>
            <person name="Venkatesh B."/>
            <person name="Kirkness E.F."/>
            <person name="Loh Y.H."/>
            <person name="Halpern A.L."/>
            <person name="Lee A.P."/>
            <person name="Johnson J."/>
            <person name="Dandona N."/>
            <person name="Viswanathan L.D."/>
            <person name="Tay A."/>
            <person name="Venter J.C."/>
            <person name="Strausberg R.L."/>
            <person name="Brenner S."/>
        </authorList>
    </citation>
    <scope>NUCLEOTIDE SEQUENCE [LARGE SCALE GENOMIC DNA]</scope>
</reference>
<evidence type="ECO:0000313" key="2">
    <source>
        <dbReference type="Ensembl" id="ENSCMIP00000035432.1"/>
    </source>
</evidence>
<dbReference type="SUPFAM" id="SSF53067">
    <property type="entry name" value="Actin-like ATPase domain"/>
    <property type="match status" value="1"/>
</dbReference>
<organism evidence="2 3">
    <name type="scientific">Callorhinchus milii</name>
    <name type="common">Ghost shark</name>
    <dbReference type="NCBI Taxonomy" id="7868"/>
    <lineage>
        <taxon>Eukaryota</taxon>
        <taxon>Metazoa</taxon>
        <taxon>Chordata</taxon>
        <taxon>Craniata</taxon>
        <taxon>Vertebrata</taxon>
        <taxon>Chondrichthyes</taxon>
        <taxon>Holocephali</taxon>
        <taxon>Chimaeriformes</taxon>
        <taxon>Callorhinchidae</taxon>
        <taxon>Callorhinchus</taxon>
    </lineage>
</organism>
<dbReference type="AlphaFoldDB" id="A0A4W3J0M2"/>
<dbReference type="OMA" id="MLEHSIM"/>
<dbReference type="Proteomes" id="UP000314986">
    <property type="component" value="Unassembled WGS sequence"/>
</dbReference>
<accession>A0A4W3J0M2</accession>
<dbReference type="Gene3D" id="3.30.420.40">
    <property type="match status" value="1"/>
</dbReference>
<dbReference type="GO" id="GO:0016301">
    <property type="term" value="F:kinase activity"/>
    <property type="evidence" value="ECO:0007669"/>
    <property type="project" value="InterPro"/>
</dbReference>
<gene>
    <name evidence="2" type="primary">LOC103190033</name>
</gene>
<feature type="domain" description="Carbohydrate kinase FGGY C-terminal" evidence="1">
    <location>
        <begin position="20"/>
        <end position="63"/>
    </location>
</feature>
<dbReference type="InParanoid" id="A0A4W3J0M2"/>
<protein>
    <submittedName>
        <fullName evidence="2">Xylulose kinase-like</fullName>
    </submittedName>
</protein>
<reference evidence="3" key="3">
    <citation type="journal article" date="2014" name="Nature">
        <title>Elephant shark genome provides unique insights into gnathostome evolution.</title>
        <authorList>
            <consortium name="International Elephant Shark Genome Sequencing Consortium"/>
            <person name="Venkatesh B."/>
            <person name="Lee A.P."/>
            <person name="Ravi V."/>
            <person name="Maurya A.K."/>
            <person name="Lian M.M."/>
            <person name="Swann J.B."/>
            <person name="Ohta Y."/>
            <person name="Flajnik M.F."/>
            <person name="Sutoh Y."/>
            <person name="Kasahara M."/>
            <person name="Hoon S."/>
            <person name="Gangu V."/>
            <person name="Roy S.W."/>
            <person name="Irimia M."/>
            <person name="Korzh V."/>
            <person name="Kondrychyn I."/>
            <person name="Lim Z.W."/>
            <person name="Tay B.H."/>
            <person name="Tohari S."/>
            <person name="Kong K.W."/>
            <person name="Ho S."/>
            <person name="Lorente-Galdos B."/>
            <person name="Quilez J."/>
            <person name="Marques-Bonet T."/>
            <person name="Raney B.J."/>
            <person name="Ingham P.W."/>
            <person name="Tay A."/>
            <person name="Hillier L.W."/>
            <person name="Minx P."/>
            <person name="Boehm T."/>
            <person name="Wilson R.K."/>
            <person name="Brenner S."/>
            <person name="Warren W.C."/>
        </authorList>
    </citation>
    <scope>NUCLEOTIDE SEQUENCE [LARGE SCALE GENOMIC DNA]</scope>
</reference>
<proteinExistence type="predicted"/>
<dbReference type="Pfam" id="PF02782">
    <property type="entry name" value="FGGY_C"/>
    <property type="match status" value="1"/>
</dbReference>
<evidence type="ECO:0000259" key="1">
    <source>
        <dbReference type="Pfam" id="PF02782"/>
    </source>
</evidence>
<dbReference type="InterPro" id="IPR018485">
    <property type="entry name" value="FGGY_C"/>
</dbReference>
<reference evidence="2" key="4">
    <citation type="submission" date="2025-08" db="UniProtKB">
        <authorList>
            <consortium name="Ensembl"/>
        </authorList>
    </citation>
    <scope>IDENTIFICATION</scope>
</reference>
<keyword evidence="3" id="KW-1185">Reference proteome</keyword>
<dbReference type="InterPro" id="IPR043129">
    <property type="entry name" value="ATPase_NBD"/>
</dbReference>
<sequence length="116" mass="12416">GLNGYFTSDPIAAFSSGKESKVLATGGASVNLDILQVLSDVFNSPVYTIKTSDSACLGSAFRAKQGPTGKAFRDVIKTGPEPKLVVRPSPESEKAYCVSRFQMLEHSIMHSCDMPE</sequence>
<dbReference type="STRING" id="7868.ENSCMIP00000035432"/>
<reference evidence="3" key="2">
    <citation type="journal article" date="2007" name="PLoS Biol.">
        <title>Survey sequencing and comparative analysis of the elephant shark (Callorhinchus milii) genome.</title>
        <authorList>
            <person name="Venkatesh B."/>
            <person name="Kirkness E.F."/>
            <person name="Loh Y.H."/>
            <person name="Halpern A.L."/>
            <person name="Lee A.P."/>
            <person name="Johnson J."/>
            <person name="Dandona N."/>
            <person name="Viswanathan L.D."/>
            <person name="Tay A."/>
            <person name="Venter J.C."/>
            <person name="Strausberg R.L."/>
            <person name="Brenner S."/>
        </authorList>
    </citation>
    <scope>NUCLEOTIDE SEQUENCE [LARGE SCALE GENOMIC DNA]</scope>
</reference>